<sequence length="140" mass="14953">GHRRGLARRRQRQRRRAGGGALPPRGRGGRAAGGGDWAGGRPRVGRPRRHPPRTAPLVPAGRPGGRQAAGPMVRCGDGRDGGAVDCGDGLPPPRRPDPADRSPRYPPGGAGRSRARRVNRDRAQAGSPRHHGHDRSERRL</sequence>
<feature type="compositionally biased region" description="Basic and acidic residues" evidence="1">
    <location>
        <begin position="94"/>
        <end position="103"/>
    </location>
</feature>
<gene>
    <name evidence="2" type="ORF">AVDCRST_MAG59-5285</name>
</gene>
<feature type="compositionally biased region" description="Basic residues" evidence="1">
    <location>
        <begin position="43"/>
        <end position="52"/>
    </location>
</feature>
<reference evidence="2" key="1">
    <citation type="submission" date="2020-02" db="EMBL/GenBank/DDBJ databases">
        <authorList>
            <person name="Meier V. D."/>
        </authorList>
    </citation>
    <scope>NUCLEOTIDE SEQUENCE</scope>
    <source>
        <strain evidence="2">AVDCRST_MAG59</strain>
    </source>
</reference>
<feature type="compositionally biased region" description="Gly residues" evidence="1">
    <location>
        <begin position="29"/>
        <end position="38"/>
    </location>
</feature>
<dbReference type="EMBL" id="CADCWF010000370">
    <property type="protein sequence ID" value="CAA9584522.1"/>
    <property type="molecule type" value="Genomic_DNA"/>
</dbReference>
<accession>A0A6J4VNZ8</accession>
<feature type="compositionally biased region" description="Basic residues" evidence="1">
    <location>
        <begin position="1"/>
        <end position="17"/>
    </location>
</feature>
<dbReference type="AlphaFoldDB" id="A0A6J4VNZ8"/>
<feature type="non-terminal residue" evidence="2">
    <location>
        <position position="1"/>
    </location>
</feature>
<protein>
    <submittedName>
        <fullName evidence="2">Uncharacterized protein</fullName>
    </submittedName>
</protein>
<organism evidence="2">
    <name type="scientific">uncultured Thermomicrobiales bacterium</name>
    <dbReference type="NCBI Taxonomy" id="1645740"/>
    <lineage>
        <taxon>Bacteria</taxon>
        <taxon>Pseudomonadati</taxon>
        <taxon>Thermomicrobiota</taxon>
        <taxon>Thermomicrobia</taxon>
        <taxon>Thermomicrobiales</taxon>
        <taxon>environmental samples</taxon>
    </lineage>
</organism>
<feature type="non-terminal residue" evidence="2">
    <location>
        <position position="140"/>
    </location>
</feature>
<evidence type="ECO:0000256" key="1">
    <source>
        <dbReference type="SAM" id="MobiDB-lite"/>
    </source>
</evidence>
<evidence type="ECO:0000313" key="2">
    <source>
        <dbReference type="EMBL" id="CAA9584522.1"/>
    </source>
</evidence>
<feature type="region of interest" description="Disordered" evidence="1">
    <location>
        <begin position="1"/>
        <end position="140"/>
    </location>
</feature>
<feature type="compositionally biased region" description="Low complexity" evidence="1">
    <location>
        <begin position="59"/>
        <end position="71"/>
    </location>
</feature>
<proteinExistence type="predicted"/>
<name>A0A6J4VNZ8_9BACT</name>